<feature type="transmembrane region" description="Helical" evidence="7">
    <location>
        <begin position="132"/>
        <end position="152"/>
    </location>
</feature>
<gene>
    <name evidence="9" type="ORF">CATMQ487_01360</name>
</gene>
<feature type="domain" description="UspA" evidence="8">
    <location>
        <begin position="257"/>
        <end position="393"/>
    </location>
</feature>
<protein>
    <recommendedName>
        <fullName evidence="8">UspA domain-containing protein</fullName>
    </recommendedName>
</protein>
<dbReference type="Proteomes" id="UP001057498">
    <property type="component" value="Chromosome"/>
</dbReference>
<organism evidence="9 10">
    <name type="scientific">Sphaerotilus microaerophilus</name>
    <dbReference type="NCBI Taxonomy" id="2914710"/>
    <lineage>
        <taxon>Bacteria</taxon>
        <taxon>Pseudomonadati</taxon>
        <taxon>Pseudomonadota</taxon>
        <taxon>Betaproteobacteria</taxon>
        <taxon>Burkholderiales</taxon>
        <taxon>Sphaerotilaceae</taxon>
        <taxon>Sphaerotilus</taxon>
    </lineage>
</organism>
<dbReference type="InterPro" id="IPR005496">
    <property type="entry name" value="Integral_membrane_TerC"/>
</dbReference>
<feature type="transmembrane region" description="Helical" evidence="7">
    <location>
        <begin position="164"/>
        <end position="182"/>
    </location>
</feature>
<name>A0ABN6PDR2_9BURK</name>
<feature type="transmembrane region" description="Helical" evidence="7">
    <location>
        <begin position="194"/>
        <end position="214"/>
    </location>
</feature>
<proteinExistence type="inferred from homology"/>
<comment type="similarity">
    <text evidence="3">Belongs to the universal stress protein A family.</text>
</comment>
<comment type="similarity">
    <text evidence="2">Belongs to the TerC family.</text>
</comment>
<dbReference type="PRINTS" id="PR01438">
    <property type="entry name" value="UNVRSLSTRESS"/>
</dbReference>
<dbReference type="SUPFAM" id="SSF52402">
    <property type="entry name" value="Adenine nucleotide alpha hydrolases-like"/>
    <property type="match status" value="1"/>
</dbReference>
<feature type="transmembrane region" description="Helical" evidence="7">
    <location>
        <begin position="71"/>
        <end position="87"/>
    </location>
</feature>
<evidence type="ECO:0000256" key="5">
    <source>
        <dbReference type="ARBA" id="ARBA00022989"/>
    </source>
</evidence>
<evidence type="ECO:0000256" key="7">
    <source>
        <dbReference type="SAM" id="Phobius"/>
    </source>
</evidence>
<evidence type="ECO:0000256" key="6">
    <source>
        <dbReference type="ARBA" id="ARBA00023136"/>
    </source>
</evidence>
<keyword evidence="5 7" id="KW-1133">Transmembrane helix</keyword>
<accession>A0ABN6PDR2</accession>
<dbReference type="CDD" id="cd00293">
    <property type="entry name" value="USP-like"/>
    <property type="match status" value="1"/>
</dbReference>
<dbReference type="Pfam" id="PF03741">
    <property type="entry name" value="TerC"/>
    <property type="match status" value="1"/>
</dbReference>
<dbReference type="Gene3D" id="3.40.50.620">
    <property type="entry name" value="HUPs"/>
    <property type="match status" value="1"/>
</dbReference>
<dbReference type="InterPro" id="IPR006015">
    <property type="entry name" value="Universal_stress_UspA"/>
</dbReference>
<dbReference type="EMBL" id="AP025730">
    <property type="protein sequence ID" value="BDI03166.1"/>
    <property type="molecule type" value="Genomic_DNA"/>
</dbReference>
<sequence>MDAWTFLSALMAIVVIDVVLAGDNAIVIALATRRLPAQLQRRAIVWGTVGAIVVRGGLTTVVVWLLAIPGLMLAGGLLLLWIAWKLLQPEDGDGHHAGPAATTFWAAMRTVIVADAAMGLDNVLAVAGAAHGSYLLVVLGLAISVPIVVWGSTLVLRLVERYPVIVYLGSGVLVVTAVKMATGEPLLSPALKGAPALAWASYAVVPLLLAAAFVRNHRRLDSRIRARLAEFALVVARPLADTPPHPATTPGERKMLNVLVPIDGSENGLNALRHAIAEYRRDHALHLHLLNVQPGLSRHIARFVARRDRRAWHTEQAEAALRPARRLLEQAGVPYDAEWHIGDRADLICQTAQRLGCHHIVMGTARKNSLTRMLEDSVTNQVLEHTPVPVEVVAGAAVSRLERWGVPASFGLSLGALAWLALD</sequence>
<evidence type="ECO:0000259" key="8">
    <source>
        <dbReference type="Pfam" id="PF00582"/>
    </source>
</evidence>
<evidence type="ECO:0000313" key="9">
    <source>
        <dbReference type="EMBL" id="BDI03166.1"/>
    </source>
</evidence>
<dbReference type="NCBIfam" id="TIGR03717">
    <property type="entry name" value="R_switched_YjbE"/>
    <property type="match status" value="1"/>
</dbReference>
<evidence type="ECO:0000256" key="4">
    <source>
        <dbReference type="ARBA" id="ARBA00022692"/>
    </source>
</evidence>
<comment type="subcellular location">
    <subcellularLocation>
        <location evidence="1">Membrane</location>
        <topology evidence="1">Multi-pass membrane protein</topology>
    </subcellularLocation>
</comment>
<feature type="transmembrane region" description="Helical" evidence="7">
    <location>
        <begin position="6"/>
        <end position="31"/>
    </location>
</feature>
<keyword evidence="10" id="KW-1185">Reference proteome</keyword>
<evidence type="ECO:0000313" key="10">
    <source>
        <dbReference type="Proteomes" id="UP001057498"/>
    </source>
</evidence>
<dbReference type="InterPro" id="IPR014729">
    <property type="entry name" value="Rossmann-like_a/b/a_fold"/>
</dbReference>
<evidence type="ECO:0000256" key="3">
    <source>
        <dbReference type="ARBA" id="ARBA00008791"/>
    </source>
</evidence>
<keyword evidence="6 7" id="KW-0472">Membrane</keyword>
<dbReference type="InterPro" id="IPR022301">
    <property type="entry name" value="Integral_membrane_YjbE"/>
</dbReference>
<dbReference type="InterPro" id="IPR006016">
    <property type="entry name" value="UspA"/>
</dbReference>
<reference evidence="9" key="1">
    <citation type="submission" date="2022-04" db="EMBL/GenBank/DDBJ databases">
        <title>Whole genome sequence of Sphaerotilus sp. FB-5.</title>
        <authorList>
            <person name="Takeda M."/>
            <person name="Narihara S."/>
            <person name="Akimoto M."/>
            <person name="Akimoto R."/>
            <person name="Nishiyashiki S."/>
            <person name="Murakami T."/>
        </authorList>
    </citation>
    <scope>NUCLEOTIDE SEQUENCE</scope>
    <source>
        <strain evidence="9">FB-5</strain>
    </source>
</reference>
<dbReference type="Pfam" id="PF00582">
    <property type="entry name" value="Usp"/>
    <property type="match status" value="1"/>
</dbReference>
<evidence type="ECO:0000256" key="2">
    <source>
        <dbReference type="ARBA" id="ARBA00007511"/>
    </source>
</evidence>
<keyword evidence="4 7" id="KW-0812">Transmembrane</keyword>
<dbReference type="PANTHER" id="PTHR30238:SF4">
    <property type="entry name" value="SLL1022 PROTEIN"/>
    <property type="match status" value="1"/>
</dbReference>
<evidence type="ECO:0000256" key="1">
    <source>
        <dbReference type="ARBA" id="ARBA00004141"/>
    </source>
</evidence>
<dbReference type="PANTHER" id="PTHR30238">
    <property type="entry name" value="MEMBRANE BOUND PREDICTED REDOX MODULATOR"/>
    <property type="match status" value="1"/>
</dbReference>